<dbReference type="EMBL" id="JASCZI010241748">
    <property type="protein sequence ID" value="MED6206302.1"/>
    <property type="molecule type" value="Genomic_DNA"/>
</dbReference>
<name>A0ABU6Y8C5_9FABA</name>
<gene>
    <name evidence="2" type="ORF">PIB30_025363</name>
</gene>
<feature type="region of interest" description="Disordered" evidence="1">
    <location>
        <begin position="144"/>
        <end position="164"/>
    </location>
</feature>
<dbReference type="Proteomes" id="UP001341840">
    <property type="component" value="Unassembled WGS sequence"/>
</dbReference>
<feature type="compositionally biased region" description="Basic and acidic residues" evidence="1">
    <location>
        <begin position="144"/>
        <end position="158"/>
    </location>
</feature>
<sequence>MKHHSSESPPAENGKGTTKEAEKSSESRNTRREGRKNTRVKHGNITHTRFSKFHWWKCIERYAMWRSYQLQDRSEVERQVTRMSTANITGSTATTQQEKEGLIGSSSRKDPRGVIIAEETELMIGGRIIDLRKTTLLGARRDTCIRSRDDSPPEDHLRAPGKGT</sequence>
<reference evidence="2 3" key="1">
    <citation type="journal article" date="2023" name="Plants (Basel)">
        <title>Bridging the Gap: Combining Genomics and Transcriptomics Approaches to Understand Stylosanthes scabra, an Orphan Legume from the Brazilian Caatinga.</title>
        <authorList>
            <person name="Ferreira-Neto J.R.C."/>
            <person name="da Silva M.D."/>
            <person name="Binneck E."/>
            <person name="de Melo N.F."/>
            <person name="da Silva R.H."/>
            <person name="de Melo A.L.T.M."/>
            <person name="Pandolfi V."/>
            <person name="Bustamante F.O."/>
            <person name="Brasileiro-Vidal A.C."/>
            <person name="Benko-Iseppon A.M."/>
        </authorList>
    </citation>
    <scope>NUCLEOTIDE SEQUENCE [LARGE SCALE GENOMIC DNA]</scope>
    <source>
        <tissue evidence="2">Leaves</tissue>
    </source>
</reference>
<accession>A0ABU6Y8C5</accession>
<feature type="compositionally biased region" description="Basic and acidic residues" evidence="1">
    <location>
        <begin position="97"/>
        <end position="108"/>
    </location>
</feature>
<feature type="compositionally biased region" description="Basic and acidic residues" evidence="1">
    <location>
        <begin position="17"/>
        <end position="36"/>
    </location>
</feature>
<evidence type="ECO:0000256" key="1">
    <source>
        <dbReference type="SAM" id="MobiDB-lite"/>
    </source>
</evidence>
<feature type="region of interest" description="Disordered" evidence="1">
    <location>
        <begin position="87"/>
        <end position="108"/>
    </location>
</feature>
<evidence type="ECO:0000313" key="3">
    <source>
        <dbReference type="Proteomes" id="UP001341840"/>
    </source>
</evidence>
<keyword evidence="3" id="KW-1185">Reference proteome</keyword>
<feature type="region of interest" description="Disordered" evidence="1">
    <location>
        <begin position="1"/>
        <end position="43"/>
    </location>
</feature>
<comment type="caution">
    <text evidence="2">The sequence shown here is derived from an EMBL/GenBank/DDBJ whole genome shotgun (WGS) entry which is preliminary data.</text>
</comment>
<proteinExistence type="predicted"/>
<evidence type="ECO:0000313" key="2">
    <source>
        <dbReference type="EMBL" id="MED6206302.1"/>
    </source>
</evidence>
<protein>
    <submittedName>
        <fullName evidence="2">Uncharacterized protein</fullName>
    </submittedName>
</protein>
<organism evidence="2 3">
    <name type="scientific">Stylosanthes scabra</name>
    <dbReference type="NCBI Taxonomy" id="79078"/>
    <lineage>
        <taxon>Eukaryota</taxon>
        <taxon>Viridiplantae</taxon>
        <taxon>Streptophyta</taxon>
        <taxon>Embryophyta</taxon>
        <taxon>Tracheophyta</taxon>
        <taxon>Spermatophyta</taxon>
        <taxon>Magnoliopsida</taxon>
        <taxon>eudicotyledons</taxon>
        <taxon>Gunneridae</taxon>
        <taxon>Pentapetalae</taxon>
        <taxon>rosids</taxon>
        <taxon>fabids</taxon>
        <taxon>Fabales</taxon>
        <taxon>Fabaceae</taxon>
        <taxon>Papilionoideae</taxon>
        <taxon>50 kb inversion clade</taxon>
        <taxon>dalbergioids sensu lato</taxon>
        <taxon>Dalbergieae</taxon>
        <taxon>Pterocarpus clade</taxon>
        <taxon>Stylosanthes</taxon>
    </lineage>
</organism>
<feature type="compositionally biased region" description="Polar residues" evidence="1">
    <location>
        <begin position="87"/>
        <end position="96"/>
    </location>
</feature>